<protein>
    <submittedName>
        <fullName evidence="2">Uncharacterized protein</fullName>
    </submittedName>
</protein>
<feature type="transmembrane region" description="Helical" evidence="1">
    <location>
        <begin position="36"/>
        <end position="53"/>
    </location>
</feature>
<keyword evidence="1" id="KW-0812">Transmembrane</keyword>
<sequence length="108" mass="12162">MRALNNYSYRFIIIRCLANFSAIEADKRGLTRKKRIIQRSKFAGLFLIPVLLLRLDLAMISSIIAGLVLLAVLSCIIAKQDKKPAKGVIFEHIFIAIVVILPTYFLGE</sequence>
<evidence type="ECO:0000256" key="1">
    <source>
        <dbReference type="SAM" id="Phobius"/>
    </source>
</evidence>
<dbReference type="EMBL" id="MHIK01000017">
    <property type="protein sequence ID" value="OGY52104.1"/>
    <property type="molecule type" value="Genomic_DNA"/>
</dbReference>
<feature type="transmembrane region" description="Helical" evidence="1">
    <location>
        <begin position="89"/>
        <end position="107"/>
    </location>
</feature>
<evidence type="ECO:0000313" key="3">
    <source>
        <dbReference type="Proteomes" id="UP000178501"/>
    </source>
</evidence>
<organism evidence="2 3">
    <name type="scientific">Candidatus Buchananbacteria bacterium RIFCSPHIGHO2_02_FULL_45_11b</name>
    <dbReference type="NCBI Taxonomy" id="1797541"/>
    <lineage>
        <taxon>Bacteria</taxon>
        <taxon>Candidatus Buchananiibacteriota</taxon>
    </lineage>
</organism>
<comment type="caution">
    <text evidence="2">The sequence shown here is derived from an EMBL/GenBank/DDBJ whole genome shotgun (WGS) entry which is preliminary data.</text>
</comment>
<reference evidence="2 3" key="1">
    <citation type="journal article" date="2016" name="Nat. Commun.">
        <title>Thousands of microbial genomes shed light on interconnected biogeochemical processes in an aquifer system.</title>
        <authorList>
            <person name="Anantharaman K."/>
            <person name="Brown C.T."/>
            <person name="Hug L.A."/>
            <person name="Sharon I."/>
            <person name="Castelle C.J."/>
            <person name="Probst A.J."/>
            <person name="Thomas B.C."/>
            <person name="Singh A."/>
            <person name="Wilkins M.J."/>
            <person name="Karaoz U."/>
            <person name="Brodie E.L."/>
            <person name="Williams K.H."/>
            <person name="Hubbard S.S."/>
            <person name="Banfield J.F."/>
        </authorList>
    </citation>
    <scope>NUCLEOTIDE SEQUENCE [LARGE SCALE GENOMIC DNA]</scope>
</reference>
<name>A0A1G1YIL7_9BACT</name>
<dbReference type="Proteomes" id="UP000178501">
    <property type="component" value="Unassembled WGS sequence"/>
</dbReference>
<evidence type="ECO:0000313" key="2">
    <source>
        <dbReference type="EMBL" id="OGY52104.1"/>
    </source>
</evidence>
<accession>A0A1G1YIL7</accession>
<keyword evidence="1" id="KW-1133">Transmembrane helix</keyword>
<keyword evidence="1" id="KW-0472">Membrane</keyword>
<proteinExistence type="predicted"/>
<gene>
    <name evidence="2" type="ORF">A3J65_01035</name>
</gene>
<dbReference type="AlphaFoldDB" id="A0A1G1YIL7"/>